<organism evidence="2 3">
    <name type="scientific">Drosophila rubida</name>
    <dbReference type="NCBI Taxonomy" id="30044"/>
    <lineage>
        <taxon>Eukaryota</taxon>
        <taxon>Metazoa</taxon>
        <taxon>Ecdysozoa</taxon>
        <taxon>Arthropoda</taxon>
        <taxon>Hexapoda</taxon>
        <taxon>Insecta</taxon>
        <taxon>Pterygota</taxon>
        <taxon>Neoptera</taxon>
        <taxon>Endopterygota</taxon>
        <taxon>Diptera</taxon>
        <taxon>Brachycera</taxon>
        <taxon>Muscomorpha</taxon>
        <taxon>Ephydroidea</taxon>
        <taxon>Drosophilidae</taxon>
        <taxon>Drosophila</taxon>
    </lineage>
</organism>
<dbReference type="Proteomes" id="UP001200034">
    <property type="component" value="Unassembled WGS sequence"/>
</dbReference>
<accession>A0AAD4KAC2</accession>
<evidence type="ECO:0000256" key="1">
    <source>
        <dbReference type="SAM" id="Coils"/>
    </source>
</evidence>
<evidence type="ECO:0000313" key="2">
    <source>
        <dbReference type="EMBL" id="KAH8387210.1"/>
    </source>
</evidence>
<dbReference type="EMBL" id="JAJJHW010000095">
    <property type="protein sequence ID" value="KAH8387210.1"/>
    <property type="molecule type" value="Genomic_DNA"/>
</dbReference>
<keyword evidence="1" id="KW-0175">Coiled coil</keyword>
<keyword evidence="3" id="KW-1185">Reference proteome</keyword>
<dbReference type="AlphaFoldDB" id="A0AAD4KAC2"/>
<proteinExistence type="predicted"/>
<protein>
    <recommendedName>
        <fullName evidence="4">Kinetochore protein SPC25</fullName>
    </recommendedName>
</protein>
<name>A0AAD4KAC2_9MUSC</name>
<sequence>MSVEKHKKSLNNQLANMLATLDTMSCNMQDMAAESGSKQTAAAAASLTQRLFELNKELLQTESEHLALQKQMAAFVNNNEQLLEILVQRFDKLGCNLCVSRDAGDDRTLYRIDYTTNRYLILRVEDGQLSLLDMSPTHPNFSSIKEFFRESQDLIGLLTSFGSAK</sequence>
<feature type="coiled-coil region" evidence="1">
    <location>
        <begin position="44"/>
        <end position="71"/>
    </location>
</feature>
<evidence type="ECO:0000313" key="3">
    <source>
        <dbReference type="Proteomes" id="UP001200034"/>
    </source>
</evidence>
<reference evidence="2" key="1">
    <citation type="journal article" date="2021" name="Mol. Ecol. Resour.">
        <title>Phylogenomic analyses of the genus Drosophila reveals genomic signals of climate adaptation.</title>
        <authorList>
            <person name="Li F."/>
            <person name="Rane R.V."/>
            <person name="Luria V."/>
            <person name="Xiong Z."/>
            <person name="Chen J."/>
            <person name="Li Z."/>
            <person name="Catullo R.A."/>
            <person name="Griffin P.C."/>
            <person name="Schiffer M."/>
            <person name="Pearce S."/>
            <person name="Lee S.F."/>
            <person name="McElroy K."/>
            <person name="Stocker A."/>
            <person name="Shirriffs J."/>
            <person name="Cockerell F."/>
            <person name="Coppin C."/>
            <person name="Sgro C.M."/>
            <person name="Karger A."/>
            <person name="Cain J.W."/>
            <person name="Weber J.A."/>
            <person name="Santpere G."/>
            <person name="Kirschner M.W."/>
            <person name="Hoffmann A.A."/>
            <person name="Oakeshott J.G."/>
            <person name="Zhang G."/>
        </authorList>
    </citation>
    <scope>NUCLEOTIDE SEQUENCE</scope>
    <source>
        <strain evidence="2">BGI-SZ-2011g</strain>
    </source>
</reference>
<evidence type="ECO:0008006" key="4">
    <source>
        <dbReference type="Google" id="ProtNLM"/>
    </source>
</evidence>
<gene>
    <name evidence="2" type="ORF">KR093_005558</name>
</gene>
<comment type="caution">
    <text evidence="2">The sequence shown here is derived from an EMBL/GenBank/DDBJ whole genome shotgun (WGS) entry which is preliminary data.</text>
</comment>